<dbReference type="PIRSF" id="PIRSF006439">
    <property type="entry name" value="Indolepyruvate_ferr_oxidored"/>
    <property type="match status" value="1"/>
</dbReference>
<evidence type="ECO:0000313" key="7">
    <source>
        <dbReference type="Proteomes" id="UP000293296"/>
    </source>
</evidence>
<dbReference type="GO" id="GO:0044281">
    <property type="term" value="P:small molecule metabolic process"/>
    <property type="evidence" value="ECO:0007669"/>
    <property type="project" value="UniProtKB-ARBA"/>
</dbReference>
<accession>A0A4P6HM39</accession>
<dbReference type="InterPro" id="IPR029061">
    <property type="entry name" value="THDP-binding"/>
</dbReference>
<dbReference type="PANTHER" id="PTHR43710:SF7">
    <property type="entry name" value="INDOLEPYRUVATE OXIDOREDUCTASE SUBUNIT IORA"/>
    <property type="match status" value="1"/>
</dbReference>
<dbReference type="Pfam" id="PF01855">
    <property type="entry name" value="POR_N"/>
    <property type="match status" value="1"/>
</dbReference>
<keyword evidence="3" id="KW-0813">Transport</keyword>
<dbReference type="InterPro" id="IPR002880">
    <property type="entry name" value="Pyrv_Fd/Flavodoxin_OxRdtase_N"/>
</dbReference>
<comment type="catalytic activity">
    <reaction evidence="3">
        <text>indole-3-pyruvate + 2 oxidized [2Fe-2S]-[ferredoxin] + CoA = (indol-3-yl)acetyl-CoA + 2 reduced [2Fe-2S]-[ferredoxin] + CO2 + H(+)</text>
        <dbReference type="Rhea" id="RHEA:12645"/>
        <dbReference type="Rhea" id="RHEA-COMP:10000"/>
        <dbReference type="Rhea" id="RHEA-COMP:10001"/>
        <dbReference type="ChEBI" id="CHEBI:15378"/>
        <dbReference type="ChEBI" id="CHEBI:16526"/>
        <dbReference type="ChEBI" id="CHEBI:17640"/>
        <dbReference type="ChEBI" id="CHEBI:33737"/>
        <dbReference type="ChEBI" id="CHEBI:33738"/>
        <dbReference type="ChEBI" id="CHEBI:57271"/>
        <dbReference type="ChEBI" id="CHEBI:57287"/>
        <dbReference type="EC" id="1.2.7.8"/>
    </reaction>
</comment>
<dbReference type="InterPro" id="IPR017721">
    <property type="entry name" value="IorA"/>
</dbReference>
<dbReference type="RefSeq" id="WP_129349160.1">
    <property type="nucleotide sequence ID" value="NZ_CP026538.1"/>
</dbReference>
<protein>
    <recommendedName>
        <fullName evidence="3">Indolepyruvate oxidoreductase subunit IorA</fullName>
        <shortName evidence="3">IOR</shortName>
        <ecNumber evidence="3">1.2.7.8</ecNumber>
    </recommendedName>
    <alternativeName>
        <fullName evidence="3">Indolepyruvate ferredoxin oxidoreductase subunit alpha</fullName>
    </alternativeName>
</protein>
<dbReference type="NCBIfam" id="TIGR03336">
    <property type="entry name" value="IOR_alpha"/>
    <property type="match status" value="1"/>
</dbReference>
<reference evidence="6 7" key="1">
    <citation type="submission" date="2018-02" db="EMBL/GenBank/DDBJ databases">
        <title>Genome sequence of Desulfovibrio carbinolicus DSM 3852.</title>
        <authorList>
            <person name="Wilbanks E."/>
            <person name="Skennerton C.T."/>
            <person name="Orphan V.J."/>
        </authorList>
    </citation>
    <scope>NUCLEOTIDE SEQUENCE [LARGE SCALE GENOMIC DNA]</scope>
    <source>
        <strain evidence="6 7">DSM 3852</strain>
    </source>
</reference>
<evidence type="ECO:0000259" key="4">
    <source>
        <dbReference type="Pfam" id="PF01855"/>
    </source>
</evidence>
<evidence type="ECO:0000256" key="2">
    <source>
        <dbReference type="ARBA" id="ARBA00023002"/>
    </source>
</evidence>
<dbReference type="Gene3D" id="3.40.50.970">
    <property type="match status" value="2"/>
</dbReference>
<dbReference type="CDD" id="cd07034">
    <property type="entry name" value="TPP_PYR_PFOR_IOR-alpha_like"/>
    <property type="match status" value="1"/>
</dbReference>
<dbReference type="PANTHER" id="PTHR43710">
    <property type="entry name" value="2-HYDROXYACYL-COA LYASE"/>
    <property type="match status" value="1"/>
</dbReference>
<keyword evidence="1 3" id="KW-0479">Metal-binding</keyword>
<dbReference type="EMBL" id="CP026538">
    <property type="protein sequence ID" value="QAZ66148.1"/>
    <property type="molecule type" value="Genomic_DNA"/>
</dbReference>
<organism evidence="6 7">
    <name type="scientific">Solidesulfovibrio carbinolicus</name>
    <dbReference type="NCBI Taxonomy" id="296842"/>
    <lineage>
        <taxon>Bacteria</taxon>
        <taxon>Pseudomonadati</taxon>
        <taxon>Thermodesulfobacteriota</taxon>
        <taxon>Desulfovibrionia</taxon>
        <taxon>Desulfovibrionales</taxon>
        <taxon>Desulfovibrionaceae</taxon>
        <taxon>Solidesulfovibrio</taxon>
    </lineage>
</organism>
<keyword evidence="3" id="KW-0411">Iron-sulfur</keyword>
<dbReference type="GO" id="GO:0030976">
    <property type="term" value="F:thiamine pyrophosphate binding"/>
    <property type="evidence" value="ECO:0007669"/>
    <property type="project" value="InterPro"/>
</dbReference>
<keyword evidence="3" id="KW-0249">Electron transport</keyword>
<keyword evidence="7" id="KW-1185">Reference proteome</keyword>
<dbReference type="GO" id="GO:0051539">
    <property type="term" value="F:4 iron, 4 sulfur cluster binding"/>
    <property type="evidence" value="ECO:0007669"/>
    <property type="project" value="UniProtKB-UniRule"/>
</dbReference>
<dbReference type="FunFam" id="3.40.50.970:FF:000039">
    <property type="entry name" value="Indolepyruvate oxidoreductase subunit IorA"/>
    <property type="match status" value="1"/>
</dbReference>
<dbReference type="InterPro" id="IPR045025">
    <property type="entry name" value="HACL1-like"/>
</dbReference>
<feature type="domain" description="Pyruvate flavodoxin/ferredoxin oxidoreductase pyrimidine binding" evidence="4">
    <location>
        <begin position="25"/>
        <end position="189"/>
    </location>
</feature>
<keyword evidence="3" id="KW-0004">4Fe-4S</keyword>
<evidence type="ECO:0000256" key="3">
    <source>
        <dbReference type="PIRNR" id="PIRNR006439"/>
    </source>
</evidence>
<evidence type="ECO:0000256" key="1">
    <source>
        <dbReference type="ARBA" id="ARBA00022723"/>
    </source>
</evidence>
<dbReference type="EC" id="1.2.7.8" evidence="3"/>
<dbReference type="AlphaFoldDB" id="A0A4P6HM39"/>
<dbReference type="GO" id="GO:0046872">
    <property type="term" value="F:metal ion binding"/>
    <property type="evidence" value="ECO:0007669"/>
    <property type="project" value="UniProtKB-UniRule"/>
</dbReference>
<evidence type="ECO:0000259" key="5">
    <source>
        <dbReference type="Pfam" id="PF02775"/>
    </source>
</evidence>
<evidence type="ECO:0000313" key="6">
    <source>
        <dbReference type="EMBL" id="QAZ66148.1"/>
    </source>
</evidence>
<comment type="cofactor">
    <cofactor evidence="3">
        <name>[4Fe-4S] cluster</name>
        <dbReference type="ChEBI" id="CHEBI:49883"/>
    </cofactor>
    <text evidence="3">Binds 2 [4Fe-4S] clusters. In this family the first cluster has a non-standard and varying [4Fe-4S] binding motif CX(2)CX(2)CX(4-5)CP.</text>
</comment>
<keyword evidence="2 3" id="KW-0560">Oxidoreductase</keyword>
<dbReference type="SUPFAM" id="SSF52518">
    <property type="entry name" value="Thiamin diphosphate-binding fold (THDP-binding)"/>
    <property type="match status" value="2"/>
</dbReference>
<keyword evidence="6" id="KW-0670">Pyruvate</keyword>
<dbReference type="OrthoDB" id="9804603at2"/>
<dbReference type="CDD" id="cd02008">
    <property type="entry name" value="TPP_IOR_alpha"/>
    <property type="match status" value="1"/>
</dbReference>
<comment type="function">
    <text evidence="3">Catalyzes the ferredoxin-dependent oxidative decarboxylation of arylpyruvates.</text>
</comment>
<keyword evidence="3" id="KW-0408">Iron</keyword>
<dbReference type="InterPro" id="IPR011766">
    <property type="entry name" value="TPP_enzyme_TPP-bd"/>
</dbReference>
<name>A0A4P6HM39_9BACT</name>
<feature type="domain" description="Thiamine pyrophosphate enzyme TPP-binding" evidence="5">
    <location>
        <begin position="401"/>
        <end position="537"/>
    </location>
</feature>
<sequence>MAQPLTSGVAGDIHLLLGNEAIVRGAIEAGVEVVTCYPGTPSSEVPDTFFHLSKGGNFSFEYSINEKVALEVGGGATLGGALTLTTMKHVGVNVAADPLMTLAYIGTPGGLVLLSADDPGCHSSQNEQDNRIYARLAGLPVFEPASAQEAKEMTRQALLLSRQWEQPVMLRTTTRLNHLRGPVQFGEVRKPTPAGEPVKNPNRFVPIPAVARARHAQLLKKFEEIGTWAETTPFNNVSGKGEIGVAVSGISRTYLADALMEFGIDGNVRVLSLGFSNPLPNKTCTDFLNSVKRLLVIEEGEPVLENELRVLAQRASLEIEILGKGFAGLTRLGEYDTRIVGKALAKIADINPPPASTCSILPETLSALPKRPPNLCAGCPHRATYYTVRQVFRDTVFYSSDIGCYTLGILPPLAMADFLLDMGSSVSAGCGFARASGKTVVAFIGDSTFFHSGITGVINAVFNNHDLLLVVLDNGTTAMTGGQPHPGVEVHAQGPNPVQVSIEGLLAASGVTEVRTVNPMNLKATRAALDELKEMTGVRALIARAPCIIHARRILKTKSDQVAYVPTTTNSIRACLETLSCPAFTVGQDSAIAIDETACTGCMVCLQVSKDIKAHKRRNK</sequence>
<dbReference type="KEGG" id="dcb:C3Y92_02380"/>
<gene>
    <name evidence="6" type="primary">iorA</name>
    <name evidence="6" type="ORF">C3Y92_02380</name>
</gene>
<dbReference type="Proteomes" id="UP000293296">
    <property type="component" value="Chromosome"/>
</dbReference>
<dbReference type="GO" id="GO:0043805">
    <property type="term" value="F:indolepyruvate ferredoxin oxidoreductase activity"/>
    <property type="evidence" value="ECO:0007669"/>
    <property type="project" value="UniProtKB-UniRule"/>
</dbReference>
<proteinExistence type="predicted"/>
<dbReference type="Pfam" id="PF02775">
    <property type="entry name" value="TPP_enzyme_C"/>
    <property type="match status" value="1"/>
</dbReference>